<dbReference type="Proteomes" id="UP000198960">
    <property type="component" value="Unassembled WGS sequence"/>
</dbReference>
<feature type="region of interest" description="Disordered" evidence="1">
    <location>
        <begin position="1"/>
        <end position="42"/>
    </location>
</feature>
<reference evidence="3" key="1">
    <citation type="submission" date="2016-10" db="EMBL/GenBank/DDBJ databases">
        <authorList>
            <person name="Varghese N."/>
            <person name="Submissions S."/>
        </authorList>
    </citation>
    <scope>NUCLEOTIDE SEQUENCE [LARGE SCALE GENOMIC DNA]</scope>
    <source>
        <strain evidence="3">DSM 45413</strain>
    </source>
</reference>
<evidence type="ECO:0000313" key="2">
    <source>
        <dbReference type="EMBL" id="SEO71987.1"/>
    </source>
</evidence>
<evidence type="ECO:0000313" key="3">
    <source>
        <dbReference type="Proteomes" id="UP000198960"/>
    </source>
</evidence>
<dbReference type="AlphaFoldDB" id="A0A1H8S0C3"/>
<accession>A0A1H8S0C3</accession>
<organism evidence="2 3">
    <name type="scientific">Trujillonella endophytica</name>
    <dbReference type="NCBI Taxonomy" id="673521"/>
    <lineage>
        <taxon>Bacteria</taxon>
        <taxon>Bacillati</taxon>
        <taxon>Actinomycetota</taxon>
        <taxon>Actinomycetes</taxon>
        <taxon>Geodermatophilales</taxon>
        <taxon>Geodermatophilaceae</taxon>
        <taxon>Trujillonella</taxon>
    </lineage>
</organism>
<sequence>MTPADTPRGAARSPLTRGDRESVVSGRVTGPQTDDPREGVPW</sequence>
<evidence type="ECO:0000256" key="1">
    <source>
        <dbReference type="SAM" id="MobiDB-lite"/>
    </source>
</evidence>
<dbReference type="EMBL" id="FOEE01000003">
    <property type="protein sequence ID" value="SEO71987.1"/>
    <property type="molecule type" value="Genomic_DNA"/>
</dbReference>
<name>A0A1H8S0C3_9ACTN</name>
<gene>
    <name evidence="2" type="ORF">SAMN05660991_01455</name>
</gene>
<keyword evidence="3" id="KW-1185">Reference proteome</keyword>
<protein>
    <submittedName>
        <fullName evidence="2">Uncharacterized protein</fullName>
    </submittedName>
</protein>
<proteinExistence type="predicted"/>